<dbReference type="SMART" id="SM01003">
    <property type="entry name" value="AlaDh_PNT_N"/>
    <property type="match status" value="1"/>
</dbReference>
<protein>
    <recommendedName>
        <fullName evidence="2">alanine dehydrogenase</fullName>
        <ecNumber evidence="2">1.4.1.1</ecNumber>
    </recommendedName>
</protein>
<dbReference type="GO" id="GO:0042853">
    <property type="term" value="P:L-alanine catabolic process"/>
    <property type="evidence" value="ECO:0007669"/>
    <property type="project" value="InterPro"/>
</dbReference>
<dbReference type="SUPFAM" id="SSF51735">
    <property type="entry name" value="NAD(P)-binding Rossmann-fold domains"/>
    <property type="match status" value="1"/>
</dbReference>
<dbReference type="PANTHER" id="PTHR42795">
    <property type="entry name" value="ALANINE DEHYDROGENASE"/>
    <property type="match status" value="1"/>
</dbReference>
<sequence length="408" mass="44359">MSSGKYSGFSDVAKQALMQPQEALLAVKSKKNKLYIGIPKETSFQENRIPLTPLSVALLVNNGHDVMLESNAGKAAKFLDKDYAEQGAEIVFDTKKVYEADIIIKIAPPTMQEIELMKPGQILLSALQISTMKAECLQAMMAKKITALCFEDLRDEGDSLPVVRAMSEIVGATSILIAAEYLSNIFGGKGLMLGGITGVPPTEIVILGAGTVGEYAARTAISLGAEVKVFDPSIYKLRRLQNNIGARVFTSVVQPIVLEKAITTCDVAIGAMRAEDGRSPCIVSEETVSRMKPNSVIIDVSIDQGGCFETSEITNHTHPVFRKYDVIHYCVPNIASRVARTATYALTNIFAPILLDIGEQGGIKNVIWQKAGVRDAVYIYQGNLTNKHIAERFSLPCKDLDLLIVSHH</sequence>
<evidence type="ECO:0000256" key="4">
    <source>
        <dbReference type="ARBA" id="ARBA00023027"/>
    </source>
</evidence>
<dbReference type="Pfam" id="PF05222">
    <property type="entry name" value="AlaDh_PNT_N"/>
    <property type="match status" value="1"/>
</dbReference>
<keyword evidence="4" id="KW-0520">NAD</keyword>
<dbReference type="RefSeq" id="WP_100339935.1">
    <property type="nucleotide sequence ID" value="NZ_PGFJ01000001.1"/>
</dbReference>
<feature type="domain" description="Alanine dehydrogenase/pyridine nucleotide transhydrogenase N-terminal" evidence="6">
    <location>
        <begin position="37"/>
        <end position="170"/>
    </location>
</feature>
<comment type="similarity">
    <text evidence="1">Belongs to the AlaDH/PNT family.</text>
</comment>
<evidence type="ECO:0000259" key="6">
    <source>
        <dbReference type="SMART" id="SM01003"/>
    </source>
</evidence>
<dbReference type="InterPro" id="IPR036291">
    <property type="entry name" value="NAD(P)-bd_dom_sf"/>
</dbReference>
<dbReference type="EMBL" id="PGFJ01000001">
    <property type="protein sequence ID" value="PJJ83692.1"/>
    <property type="molecule type" value="Genomic_DNA"/>
</dbReference>
<dbReference type="SUPFAM" id="SSF52283">
    <property type="entry name" value="Formate/glycerate dehydrogenase catalytic domain-like"/>
    <property type="match status" value="1"/>
</dbReference>
<keyword evidence="8" id="KW-1185">Reference proteome</keyword>
<dbReference type="GO" id="GO:0005886">
    <property type="term" value="C:plasma membrane"/>
    <property type="evidence" value="ECO:0007669"/>
    <property type="project" value="TreeGrafter"/>
</dbReference>
<dbReference type="Proteomes" id="UP000242687">
    <property type="component" value="Unassembled WGS sequence"/>
</dbReference>
<proteinExistence type="inferred from homology"/>
<dbReference type="EC" id="1.4.1.1" evidence="2"/>
<reference evidence="7 8" key="1">
    <citation type="submission" date="2017-11" db="EMBL/GenBank/DDBJ databases">
        <title>Genomic Encyclopedia of Archaeal and Bacterial Type Strains, Phase II (KMG-II): From Individual Species to Whole Genera.</title>
        <authorList>
            <person name="Goeker M."/>
        </authorList>
    </citation>
    <scope>NUCLEOTIDE SEQUENCE [LARGE SCALE GENOMIC DNA]</scope>
    <source>
        <strain evidence="7 8">DSM 28175</strain>
    </source>
</reference>
<dbReference type="InterPro" id="IPR008141">
    <property type="entry name" value="Ala_DH"/>
</dbReference>
<keyword evidence="3" id="KW-0560">Oxidoreductase</keyword>
<evidence type="ECO:0000259" key="5">
    <source>
        <dbReference type="SMART" id="SM01002"/>
    </source>
</evidence>
<dbReference type="OrthoDB" id="9804592at2"/>
<dbReference type="Gene3D" id="3.40.50.720">
    <property type="entry name" value="NAD(P)-binding Rossmann-like Domain"/>
    <property type="match status" value="2"/>
</dbReference>
<evidence type="ECO:0000256" key="2">
    <source>
        <dbReference type="ARBA" id="ARBA00012897"/>
    </source>
</evidence>
<comment type="caution">
    <text evidence="7">The sequence shown here is derived from an EMBL/GenBank/DDBJ whole genome shotgun (WGS) entry which is preliminary data.</text>
</comment>
<accession>A0A2H9VSC2</accession>
<dbReference type="AlphaFoldDB" id="A0A2H9VSC2"/>
<dbReference type="InterPro" id="IPR007698">
    <property type="entry name" value="AlaDH/PNT_NAD(H)-bd"/>
</dbReference>
<dbReference type="PANTHER" id="PTHR42795:SF1">
    <property type="entry name" value="ALANINE DEHYDROGENASE"/>
    <property type="match status" value="1"/>
</dbReference>
<dbReference type="CDD" id="cd05305">
    <property type="entry name" value="L-AlaDH"/>
    <property type="match status" value="1"/>
</dbReference>
<evidence type="ECO:0000313" key="7">
    <source>
        <dbReference type="EMBL" id="PJJ83692.1"/>
    </source>
</evidence>
<evidence type="ECO:0000256" key="3">
    <source>
        <dbReference type="ARBA" id="ARBA00023002"/>
    </source>
</evidence>
<organism evidence="7 8">
    <name type="scientific">Mucilaginibacter auburnensis</name>
    <dbReference type="NCBI Taxonomy" id="1457233"/>
    <lineage>
        <taxon>Bacteria</taxon>
        <taxon>Pseudomonadati</taxon>
        <taxon>Bacteroidota</taxon>
        <taxon>Sphingobacteriia</taxon>
        <taxon>Sphingobacteriales</taxon>
        <taxon>Sphingobacteriaceae</taxon>
        <taxon>Mucilaginibacter</taxon>
    </lineage>
</organism>
<dbReference type="Pfam" id="PF01262">
    <property type="entry name" value="AlaDh_PNT_C"/>
    <property type="match status" value="1"/>
</dbReference>
<dbReference type="SMART" id="SM01002">
    <property type="entry name" value="AlaDh_PNT_C"/>
    <property type="match status" value="1"/>
</dbReference>
<dbReference type="PROSITE" id="PS00837">
    <property type="entry name" value="ALADH_PNT_2"/>
    <property type="match status" value="1"/>
</dbReference>
<dbReference type="InterPro" id="IPR008143">
    <property type="entry name" value="Ala_DH/PNT_CS2"/>
</dbReference>
<dbReference type="InterPro" id="IPR007886">
    <property type="entry name" value="AlaDH/PNT_N"/>
</dbReference>
<name>A0A2H9VSC2_9SPHI</name>
<feature type="domain" description="Alanine dehydrogenase/pyridine nucleotide transhydrogenase NAD(H)-binding" evidence="5">
    <location>
        <begin position="182"/>
        <end position="330"/>
    </location>
</feature>
<dbReference type="GO" id="GO:0000286">
    <property type="term" value="F:alanine dehydrogenase activity"/>
    <property type="evidence" value="ECO:0007669"/>
    <property type="project" value="UniProtKB-EC"/>
</dbReference>
<evidence type="ECO:0000313" key="8">
    <source>
        <dbReference type="Proteomes" id="UP000242687"/>
    </source>
</evidence>
<evidence type="ECO:0000256" key="1">
    <source>
        <dbReference type="ARBA" id="ARBA00005689"/>
    </source>
</evidence>
<gene>
    <name evidence="7" type="ORF">CLV57_0685</name>
</gene>